<evidence type="ECO:0000259" key="3">
    <source>
        <dbReference type="Pfam" id="PF05729"/>
    </source>
</evidence>
<feature type="transmembrane region" description="Helical" evidence="2">
    <location>
        <begin position="507"/>
        <end position="524"/>
    </location>
</feature>
<dbReference type="SUPFAM" id="SSF52540">
    <property type="entry name" value="P-loop containing nucleoside triphosphate hydrolases"/>
    <property type="match status" value="1"/>
</dbReference>
<feature type="transmembrane region" description="Helical" evidence="2">
    <location>
        <begin position="396"/>
        <end position="424"/>
    </location>
</feature>
<dbReference type="Proteomes" id="UP000272729">
    <property type="component" value="Unassembled WGS sequence"/>
</dbReference>
<feature type="compositionally biased region" description="Pro residues" evidence="1">
    <location>
        <begin position="721"/>
        <end position="733"/>
    </location>
</feature>
<feature type="transmembrane region" description="Helical" evidence="2">
    <location>
        <begin position="561"/>
        <end position="579"/>
    </location>
</feature>
<keyword evidence="2" id="KW-0472">Membrane</keyword>
<feature type="transmembrane region" description="Helical" evidence="2">
    <location>
        <begin position="468"/>
        <end position="487"/>
    </location>
</feature>
<proteinExistence type="predicted"/>
<dbReference type="RefSeq" id="WP_121226645.1">
    <property type="nucleotide sequence ID" value="NZ_JBIUBA010000045.1"/>
</dbReference>
<evidence type="ECO:0000313" key="5">
    <source>
        <dbReference type="Proteomes" id="UP000272729"/>
    </source>
</evidence>
<dbReference type="InterPro" id="IPR027417">
    <property type="entry name" value="P-loop_NTPase"/>
</dbReference>
<reference evidence="4 5" key="1">
    <citation type="submission" date="2018-10" db="EMBL/GenBank/DDBJ databases">
        <title>Sequencing the genomes of 1000 actinobacteria strains.</title>
        <authorList>
            <person name="Klenk H.-P."/>
        </authorList>
    </citation>
    <scope>NUCLEOTIDE SEQUENCE [LARGE SCALE GENOMIC DNA]</scope>
    <source>
        <strain evidence="4 5">DSM 43911</strain>
    </source>
</reference>
<dbReference type="Gene3D" id="3.40.50.300">
    <property type="entry name" value="P-loop containing nucleotide triphosphate hydrolases"/>
    <property type="match status" value="1"/>
</dbReference>
<feature type="transmembrane region" description="Helical" evidence="2">
    <location>
        <begin position="37"/>
        <end position="55"/>
    </location>
</feature>
<keyword evidence="2" id="KW-0812">Transmembrane</keyword>
<dbReference type="InterPro" id="IPR007111">
    <property type="entry name" value="NACHT_NTPase"/>
</dbReference>
<gene>
    <name evidence="4" type="ORF">DFJ66_6444</name>
</gene>
<feature type="transmembrane region" description="Helical" evidence="2">
    <location>
        <begin position="536"/>
        <end position="555"/>
    </location>
</feature>
<keyword evidence="5" id="KW-1185">Reference proteome</keyword>
<comment type="caution">
    <text evidence="4">The sequence shown here is derived from an EMBL/GenBank/DDBJ whole genome shotgun (WGS) entry which is preliminary data.</text>
</comment>
<feature type="domain" description="NACHT" evidence="3">
    <location>
        <begin position="137"/>
        <end position="285"/>
    </location>
</feature>
<dbReference type="OrthoDB" id="419058at2"/>
<feature type="transmembrane region" description="Helical" evidence="2">
    <location>
        <begin position="636"/>
        <end position="656"/>
    </location>
</feature>
<feature type="region of interest" description="Disordered" evidence="1">
    <location>
        <begin position="709"/>
        <end position="748"/>
    </location>
</feature>
<dbReference type="EMBL" id="RBXR01000001">
    <property type="protein sequence ID" value="RKT73117.1"/>
    <property type="molecule type" value="Genomic_DNA"/>
</dbReference>
<name>A0A495XGF7_9PSEU</name>
<keyword evidence="2" id="KW-1133">Transmembrane helix</keyword>
<sequence length="748" mass="80212">MWRWHRIGPKLLVAGGVLQGVLPRVDGQLDVLGKAGVTGWLPVLALVALGLAWEVHQRRSSTVDVGDDGRVRRALLESVRAQWVTGVLDRSLEAVARVEVGLTRRPEAVDHPWGTLVAPDRRPVSSLAEVHDRGGLLLLGEPGAGKTTALLELARDLLDRAVADPEEPVPAVFHLSSWAARHASLAEWLVDELVKRYGVPRGVAREWVRTDAVLPLLDGLDEVDPAWREDCVAAINAWRTEHGLSGVVVCARTGDHARLRTRLSLGAAVVLEPLGRKEVAAYLREAGRPLAGLRTALRQDPRLLDLLTTPLMLSVCVLAYAGAPADRVRADPLGDYVAAMLARPRSGLAARRFTPAQTRRYLSWLARAMDRHHESVFYPDWVRLSWLPTRALRVRALVGTALVVAVGTVVVLSLVSYSVTLVLIRPTVMATWEYPAVWSVPGTITGLVACRRRIAPVNRLRWRTVVPALRRLAVGGAVGVTATMVLHGLTTLNREPSNRFLEGVPDFLGLAVAGWVAAAATALFRRRTSWSVVRATGTAGAAGAAVTAVLCTYLVGWPLTLVALVTSAGLVGWALAHTRPRPDLTPSAPGAAITTTRDQALVAGAAVALAGALAWSAVVVTGYLSGPHFQPMTSVLVFGVWAGVLTAVVLGVGDWLRHRAVLRLLARRGYLPRDLLGFLDHADSHILLRCTGPGYAFVHRMVLDHFAGKGPGGPETLPAPRLSPGPAPGGAPRPRPRRPRPAHPSGGP</sequence>
<protein>
    <submittedName>
        <fullName evidence="4">NACHT domain-containing protein</fullName>
    </submittedName>
</protein>
<accession>A0A495XGF7</accession>
<dbReference type="AlphaFoldDB" id="A0A495XGF7"/>
<feature type="transmembrane region" description="Helical" evidence="2">
    <location>
        <begin position="600"/>
        <end position="624"/>
    </location>
</feature>
<dbReference type="Pfam" id="PF05729">
    <property type="entry name" value="NACHT"/>
    <property type="match status" value="1"/>
</dbReference>
<evidence type="ECO:0000256" key="2">
    <source>
        <dbReference type="SAM" id="Phobius"/>
    </source>
</evidence>
<organism evidence="4 5">
    <name type="scientific">Saccharothrix variisporea</name>
    <dbReference type="NCBI Taxonomy" id="543527"/>
    <lineage>
        <taxon>Bacteria</taxon>
        <taxon>Bacillati</taxon>
        <taxon>Actinomycetota</taxon>
        <taxon>Actinomycetes</taxon>
        <taxon>Pseudonocardiales</taxon>
        <taxon>Pseudonocardiaceae</taxon>
        <taxon>Saccharothrix</taxon>
    </lineage>
</organism>
<evidence type="ECO:0000313" key="4">
    <source>
        <dbReference type="EMBL" id="RKT73117.1"/>
    </source>
</evidence>
<evidence type="ECO:0000256" key="1">
    <source>
        <dbReference type="SAM" id="MobiDB-lite"/>
    </source>
</evidence>